<proteinExistence type="predicted"/>
<organism evidence="2">
    <name type="scientific">Tanacetum cinerariifolium</name>
    <name type="common">Dalmatian daisy</name>
    <name type="synonym">Chrysanthemum cinerariifolium</name>
    <dbReference type="NCBI Taxonomy" id="118510"/>
    <lineage>
        <taxon>Eukaryota</taxon>
        <taxon>Viridiplantae</taxon>
        <taxon>Streptophyta</taxon>
        <taxon>Embryophyta</taxon>
        <taxon>Tracheophyta</taxon>
        <taxon>Spermatophyta</taxon>
        <taxon>Magnoliopsida</taxon>
        <taxon>eudicotyledons</taxon>
        <taxon>Gunneridae</taxon>
        <taxon>Pentapetalae</taxon>
        <taxon>asterids</taxon>
        <taxon>campanulids</taxon>
        <taxon>Asterales</taxon>
        <taxon>Asteraceae</taxon>
        <taxon>Asteroideae</taxon>
        <taxon>Anthemideae</taxon>
        <taxon>Anthemidinae</taxon>
        <taxon>Tanacetum</taxon>
    </lineage>
</organism>
<accession>A0A6L2NLQ0</accession>
<name>A0A6L2NLQ0_TANCI</name>
<dbReference type="Gene3D" id="3.30.160.20">
    <property type="match status" value="1"/>
</dbReference>
<sequence>MLALNACRNPLDNRIDPPETSPKPAAVDPTRPNVKVFIDLLNVILTGECYVGQEARTKKQAEMNAAKVAYTALIEGDELFSVSNLIIH</sequence>
<protein>
    <submittedName>
        <fullName evidence="2">Double-stranded RNA-binding</fullName>
    </submittedName>
</protein>
<evidence type="ECO:0000256" key="1">
    <source>
        <dbReference type="SAM" id="MobiDB-lite"/>
    </source>
</evidence>
<feature type="region of interest" description="Disordered" evidence="1">
    <location>
        <begin position="8"/>
        <end position="29"/>
    </location>
</feature>
<evidence type="ECO:0000313" key="2">
    <source>
        <dbReference type="EMBL" id="GEU86329.1"/>
    </source>
</evidence>
<comment type="caution">
    <text evidence="2">The sequence shown here is derived from an EMBL/GenBank/DDBJ whole genome shotgun (WGS) entry which is preliminary data.</text>
</comment>
<dbReference type="EMBL" id="BKCJ010009299">
    <property type="protein sequence ID" value="GEU86329.1"/>
    <property type="molecule type" value="Genomic_DNA"/>
</dbReference>
<dbReference type="SUPFAM" id="SSF54768">
    <property type="entry name" value="dsRNA-binding domain-like"/>
    <property type="match status" value="1"/>
</dbReference>
<gene>
    <name evidence="2" type="ORF">Tci_058307</name>
</gene>
<reference evidence="2" key="1">
    <citation type="journal article" date="2019" name="Sci. Rep.">
        <title>Draft genome of Tanacetum cinerariifolium, the natural source of mosquito coil.</title>
        <authorList>
            <person name="Yamashiro T."/>
            <person name="Shiraishi A."/>
            <person name="Satake H."/>
            <person name="Nakayama K."/>
        </authorList>
    </citation>
    <scope>NUCLEOTIDE SEQUENCE</scope>
</reference>
<dbReference type="AlphaFoldDB" id="A0A6L2NLQ0"/>